<sequence length="96" mass="11370">MKMKRYKANARERNRIHGLNKPLDAFRRCRAIKRQDIEDVAGNQLKLSKIETFRLVRNYVVGISQIFFKRIPVSVNPYGKFLFFFFNDGNNSNNDN</sequence>
<reference evidence="2 3" key="1">
    <citation type="submission" date="2024-05" db="EMBL/GenBank/DDBJ databases">
        <title>Genetic variation in Jamaican populations of the coffee berry borer (Hypothenemus hampei).</title>
        <authorList>
            <person name="Errbii M."/>
            <person name="Myrie A."/>
        </authorList>
    </citation>
    <scope>NUCLEOTIDE SEQUENCE [LARGE SCALE GENOMIC DNA]</scope>
    <source>
        <strain evidence="2">JA-Hopewell-2020-01-JO</strain>
        <tissue evidence="2">Whole body</tissue>
    </source>
</reference>
<dbReference type="InterPro" id="IPR050359">
    <property type="entry name" value="bHLH_transcription_factors"/>
</dbReference>
<evidence type="ECO:0000259" key="1">
    <source>
        <dbReference type="PROSITE" id="PS50888"/>
    </source>
</evidence>
<dbReference type="PROSITE" id="PS50888">
    <property type="entry name" value="BHLH"/>
    <property type="match status" value="1"/>
</dbReference>
<name>A0ABD1F1W0_HYPHA</name>
<evidence type="ECO:0000313" key="3">
    <source>
        <dbReference type="Proteomes" id="UP001566132"/>
    </source>
</evidence>
<dbReference type="PANTHER" id="PTHR19290">
    <property type="entry name" value="BASIC HELIX-LOOP-HELIX PROTEIN NEUROGENIN-RELATED"/>
    <property type="match status" value="1"/>
</dbReference>
<comment type="caution">
    <text evidence="2">The sequence shown here is derived from an EMBL/GenBank/DDBJ whole genome shotgun (WGS) entry which is preliminary data.</text>
</comment>
<accession>A0ABD1F1W0</accession>
<dbReference type="PANTHER" id="PTHR19290:SF134">
    <property type="entry name" value="NEUROGENIC DIFFERENTIATION FACTOR 1"/>
    <property type="match status" value="1"/>
</dbReference>
<dbReference type="InterPro" id="IPR011598">
    <property type="entry name" value="bHLH_dom"/>
</dbReference>
<protein>
    <recommendedName>
        <fullName evidence="1">BHLH domain-containing protein</fullName>
    </recommendedName>
</protein>
<feature type="domain" description="BHLH" evidence="1">
    <location>
        <begin position="3"/>
        <end position="63"/>
    </location>
</feature>
<dbReference type="InterPro" id="IPR036638">
    <property type="entry name" value="HLH_DNA-bd_sf"/>
</dbReference>
<dbReference type="Gene3D" id="4.10.280.10">
    <property type="entry name" value="Helix-loop-helix DNA-binding domain"/>
    <property type="match status" value="1"/>
</dbReference>
<dbReference type="Pfam" id="PF00010">
    <property type="entry name" value="HLH"/>
    <property type="match status" value="1"/>
</dbReference>
<organism evidence="2 3">
    <name type="scientific">Hypothenemus hampei</name>
    <name type="common">Coffee berry borer</name>
    <dbReference type="NCBI Taxonomy" id="57062"/>
    <lineage>
        <taxon>Eukaryota</taxon>
        <taxon>Metazoa</taxon>
        <taxon>Ecdysozoa</taxon>
        <taxon>Arthropoda</taxon>
        <taxon>Hexapoda</taxon>
        <taxon>Insecta</taxon>
        <taxon>Pterygota</taxon>
        <taxon>Neoptera</taxon>
        <taxon>Endopterygota</taxon>
        <taxon>Coleoptera</taxon>
        <taxon>Polyphaga</taxon>
        <taxon>Cucujiformia</taxon>
        <taxon>Curculionidae</taxon>
        <taxon>Scolytinae</taxon>
        <taxon>Hypothenemus</taxon>
    </lineage>
</organism>
<keyword evidence="3" id="KW-1185">Reference proteome</keyword>
<dbReference type="AlphaFoldDB" id="A0ABD1F1W0"/>
<gene>
    <name evidence="2" type="ORF">ABEB36_003991</name>
</gene>
<evidence type="ECO:0000313" key="2">
    <source>
        <dbReference type="EMBL" id="KAL1509221.1"/>
    </source>
</evidence>
<dbReference type="EMBL" id="JBDJPC010000003">
    <property type="protein sequence ID" value="KAL1509221.1"/>
    <property type="molecule type" value="Genomic_DNA"/>
</dbReference>
<proteinExistence type="predicted"/>
<dbReference type="SUPFAM" id="SSF47459">
    <property type="entry name" value="HLH, helix-loop-helix DNA-binding domain"/>
    <property type="match status" value="1"/>
</dbReference>
<dbReference type="Proteomes" id="UP001566132">
    <property type="component" value="Unassembled WGS sequence"/>
</dbReference>